<evidence type="ECO:0000313" key="1">
    <source>
        <dbReference type="EMBL" id="KHJ32419.1"/>
    </source>
</evidence>
<reference evidence="1 2" key="1">
    <citation type="journal article" date="2014" name="BMC Genomics">
        <title>Adaptive genomic structural variation in the grape powdery mildew pathogen, Erysiphe necator.</title>
        <authorList>
            <person name="Jones L."/>
            <person name="Riaz S."/>
            <person name="Morales-Cruz A."/>
            <person name="Amrine K.C."/>
            <person name="McGuire B."/>
            <person name="Gubler W.D."/>
            <person name="Walker M.A."/>
            <person name="Cantu D."/>
        </authorList>
    </citation>
    <scope>NUCLEOTIDE SEQUENCE [LARGE SCALE GENOMIC DNA]</scope>
    <source>
        <strain evidence="2">c</strain>
    </source>
</reference>
<organism evidence="1 2">
    <name type="scientific">Uncinula necator</name>
    <name type="common">Grape powdery mildew</name>
    <dbReference type="NCBI Taxonomy" id="52586"/>
    <lineage>
        <taxon>Eukaryota</taxon>
        <taxon>Fungi</taxon>
        <taxon>Dikarya</taxon>
        <taxon>Ascomycota</taxon>
        <taxon>Pezizomycotina</taxon>
        <taxon>Leotiomycetes</taxon>
        <taxon>Erysiphales</taxon>
        <taxon>Erysiphaceae</taxon>
        <taxon>Erysiphe</taxon>
    </lineage>
</organism>
<comment type="caution">
    <text evidence="1">The sequence shown here is derived from an EMBL/GenBank/DDBJ whole genome shotgun (WGS) entry which is preliminary data.</text>
</comment>
<name>A0A0B1P6Y4_UNCNE</name>
<dbReference type="AlphaFoldDB" id="A0A0B1P6Y4"/>
<dbReference type="Proteomes" id="UP000030854">
    <property type="component" value="Unassembled WGS sequence"/>
</dbReference>
<accession>A0A0B1P6Y4</accession>
<evidence type="ECO:0000313" key="2">
    <source>
        <dbReference type="Proteomes" id="UP000030854"/>
    </source>
</evidence>
<protein>
    <submittedName>
        <fullName evidence="1">Uncharacterized protein</fullName>
    </submittedName>
</protein>
<keyword evidence="2" id="KW-1185">Reference proteome</keyword>
<dbReference type="HOGENOM" id="CLU_1636672_0_0_1"/>
<dbReference type="EMBL" id="JNVN01002098">
    <property type="protein sequence ID" value="KHJ32419.1"/>
    <property type="molecule type" value="Genomic_DNA"/>
</dbReference>
<proteinExistence type="predicted"/>
<gene>
    <name evidence="1" type="ORF">EV44_g4685</name>
</gene>
<sequence length="162" mass="18483">MPKLLVNSFRTRSSLQIKYGNSRVDKDIRPQSKVTATQSRQVILSSINWLLGFFHTLASLASTTWLHGNYEWQWHLLNPFPVAQRQYYRSSSSTAVINVNTTSVSRKDVGDYHSLTGKDQLDDYLPCRQCKGARKDHEMVPKSSILESENLIRPTSVILKVS</sequence>